<feature type="region of interest" description="Disordered" evidence="1">
    <location>
        <begin position="135"/>
        <end position="187"/>
    </location>
</feature>
<accession>A0A0L0SCJ9</accession>
<sequence>MEHRSQHHQSRRVYPSARTMFTHALALALALAVQPAMADNGPTPSTSWLSSSTATTSSTSITTIWGTGTVAIMRGFSTPSSNTFAFNSWDSGFNKTANSMITAVTISMVIGGLVLLCAIVAVVIWITRRHRFDQPVPQAPVSPPPARAAAPIPTGFKPETMRSPTGASSLATTASPSPLYSTDPQPEVAAIRPPATTVTAGNEAQPTQQPARNGQARFVIDPDPVYLPPAPIDQEPLYLPARVQPLTAVSRPALNRSSSI</sequence>
<evidence type="ECO:0008006" key="6">
    <source>
        <dbReference type="Google" id="ProtNLM"/>
    </source>
</evidence>
<reference evidence="5" key="2">
    <citation type="submission" date="2009-11" db="EMBL/GenBank/DDBJ databases">
        <title>The Genome Sequence of Allomyces macrogynus strain ATCC 38327.</title>
        <authorList>
            <consortium name="The Broad Institute Genome Sequencing Platform"/>
            <person name="Russ C."/>
            <person name="Cuomo C."/>
            <person name="Shea T."/>
            <person name="Young S.K."/>
            <person name="Zeng Q."/>
            <person name="Koehrsen M."/>
            <person name="Haas B."/>
            <person name="Borodovsky M."/>
            <person name="Guigo R."/>
            <person name="Alvarado L."/>
            <person name="Berlin A."/>
            <person name="Borenstein D."/>
            <person name="Chen Z."/>
            <person name="Engels R."/>
            <person name="Freedman E."/>
            <person name="Gellesch M."/>
            <person name="Goldberg J."/>
            <person name="Griggs A."/>
            <person name="Gujja S."/>
            <person name="Heiman D."/>
            <person name="Hepburn T."/>
            <person name="Howarth C."/>
            <person name="Jen D."/>
            <person name="Larson L."/>
            <person name="Lewis B."/>
            <person name="Mehta T."/>
            <person name="Park D."/>
            <person name="Pearson M."/>
            <person name="Roberts A."/>
            <person name="Saif S."/>
            <person name="Shenoy N."/>
            <person name="Sisk P."/>
            <person name="Stolte C."/>
            <person name="Sykes S."/>
            <person name="Walk T."/>
            <person name="White J."/>
            <person name="Yandava C."/>
            <person name="Burger G."/>
            <person name="Gray M.W."/>
            <person name="Holland P.W.H."/>
            <person name="King N."/>
            <person name="Lang F.B.F."/>
            <person name="Roger A.J."/>
            <person name="Ruiz-Trillo I."/>
            <person name="Lander E."/>
            <person name="Nusbaum C."/>
        </authorList>
    </citation>
    <scope>NUCLEOTIDE SEQUENCE [LARGE SCALE GENOMIC DNA]</scope>
    <source>
        <strain evidence="5">ATCC 38327</strain>
    </source>
</reference>
<feature type="compositionally biased region" description="Low complexity" evidence="1">
    <location>
        <begin position="163"/>
        <end position="179"/>
    </location>
</feature>
<name>A0A0L0SCJ9_ALLM3</name>
<keyword evidence="2" id="KW-0812">Transmembrane</keyword>
<evidence type="ECO:0000313" key="5">
    <source>
        <dbReference type="Proteomes" id="UP000054350"/>
    </source>
</evidence>
<gene>
    <name evidence="4" type="ORF">AMAG_05627</name>
</gene>
<keyword evidence="3" id="KW-0732">Signal</keyword>
<feature type="compositionally biased region" description="Polar residues" evidence="1">
    <location>
        <begin position="199"/>
        <end position="212"/>
    </location>
</feature>
<keyword evidence="5" id="KW-1185">Reference proteome</keyword>
<keyword evidence="2" id="KW-1133">Transmembrane helix</keyword>
<dbReference type="EMBL" id="GG745335">
    <property type="protein sequence ID" value="KNE60211.1"/>
    <property type="molecule type" value="Genomic_DNA"/>
</dbReference>
<feature type="compositionally biased region" description="Pro residues" evidence="1">
    <location>
        <begin position="137"/>
        <end position="146"/>
    </location>
</feature>
<reference evidence="4 5" key="1">
    <citation type="submission" date="2009-11" db="EMBL/GenBank/DDBJ databases">
        <title>Annotation of Allomyces macrogynus ATCC 38327.</title>
        <authorList>
            <consortium name="The Broad Institute Genome Sequencing Platform"/>
            <person name="Russ C."/>
            <person name="Cuomo C."/>
            <person name="Burger G."/>
            <person name="Gray M.W."/>
            <person name="Holland P.W.H."/>
            <person name="King N."/>
            <person name="Lang F.B.F."/>
            <person name="Roger A.J."/>
            <person name="Ruiz-Trillo I."/>
            <person name="Young S.K."/>
            <person name="Zeng Q."/>
            <person name="Gargeya S."/>
            <person name="Fitzgerald M."/>
            <person name="Haas B."/>
            <person name="Abouelleil A."/>
            <person name="Alvarado L."/>
            <person name="Arachchi H.M."/>
            <person name="Berlin A."/>
            <person name="Chapman S.B."/>
            <person name="Gearin G."/>
            <person name="Goldberg J."/>
            <person name="Griggs A."/>
            <person name="Gujja S."/>
            <person name="Hansen M."/>
            <person name="Heiman D."/>
            <person name="Howarth C."/>
            <person name="Larimer J."/>
            <person name="Lui A."/>
            <person name="MacDonald P.J.P."/>
            <person name="McCowen C."/>
            <person name="Montmayeur A."/>
            <person name="Murphy C."/>
            <person name="Neiman D."/>
            <person name="Pearson M."/>
            <person name="Priest M."/>
            <person name="Roberts A."/>
            <person name="Saif S."/>
            <person name="Shea T."/>
            <person name="Sisk P."/>
            <person name="Stolte C."/>
            <person name="Sykes S."/>
            <person name="Wortman J."/>
            <person name="Nusbaum C."/>
            <person name="Birren B."/>
        </authorList>
    </citation>
    <scope>NUCLEOTIDE SEQUENCE [LARGE SCALE GENOMIC DNA]</scope>
    <source>
        <strain evidence="4 5">ATCC 38327</strain>
    </source>
</reference>
<evidence type="ECO:0000256" key="2">
    <source>
        <dbReference type="SAM" id="Phobius"/>
    </source>
</evidence>
<feature type="transmembrane region" description="Helical" evidence="2">
    <location>
        <begin position="100"/>
        <end position="126"/>
    </location>
</feature>
<evidence type="ECO:0000256" key="3">
    <source>
        <dbReference type="SAM" id="SignalP"/>
    </source>
</evidence>
<feature type="signal peptide" evidence="3">
    <location>
        <begin position="1"/>
        <end position="38"/>
    </location>
</feature>
<dbReference type="AlphaFoldDB" id="A0A0L0SCJ9"/>
<dbReference type="OrthoDB" id="5595424at2759"/>
<organism evidence="4 5">
    <name type="scientific">Allomyces macrogynus (strain ATCC 38327)</name>
    <name type="common">Allomyces javanicus var. macrogynus</name>
    <dbReference type="NCBI Taxonomy" id="578462"/>
    <lineage>
        <taxon>Eukaryota</taxon>
        <taxon>Fungi</taxon>
        <taxon>Fungi incertae sedis</taxon>
        <taxon>Blastocladiomycota</taxon>
        <taxon>Blastocladiomycetes</taxon>
        <taxon>Blastocladiales</taxon>
        <taxon>Blastocladiaceae</taxon>
        <taxon>Allomyces</taxon>
    </lineage>
</organism>
<proteinExistence type="predicted"/>
<keyword evidence="2" id="KW-0472">Membrane</keyword>
<dbReference type="Proteomes" id="UP000054350">
    <property type="component" value="Unassembled WGS sequence"/>
</dbReference>
<protein>
    <recommendedName>
        <fullName evidence="6">Transmembrane protein</fullName>
    </recommendedName>
</protein>
<dbReference type="VEuPathDB" id="FungiDB:AMAG_05627"/>
<evidence type="ECO:0000256" key="1">
    <source>
        <dbReference type="SAM" id="MobiDB-lite"/>
    </source>
</evidence>
<evidence type="ECO:0000313" key="4">
    <source>
        <dbReference type="EMBL" id="KNE60211.1"/>
    </source>
</evidence>
<feature type="region of interest" description="Disordered" evidence="1">
    <location>
        <begin position="199"/>
        <end position="233"/>
    </location>
</feature>
<feature type="chain" id="PRO_5005547981" description="Transmembrane protein" evidence="3">
    <location>
        <begin position="39"/>
        <end position="260"/>
    </location>
</feature>